<keyword evidence="3" id="KW-1185">Reference proteome</keyword>
<protein>
    <recommendedName>
        <fullName evidence="4">DUF4352 domain-containing protein</fullName>
    </recommendedName>
</protein>
<keyword evidence="1" id="KW-0732">Signal</keyword>
<dbReference type="EMBL" id="FRAC01000037">
    <property type="protein sequence ID" value="SHL55603.1"/>
    <property type="molecule type" value="Genomic_DNA"/>
</dbReference>
<evidence type="ECO:0000256" key="1">
    <source>
        <dbReference type="SAM" id="SignalP"/>
    </source>
</evidence>
<evidence type="ECO:0000313" key="3">
    <source>
        <dbReference type="Proteomes" id="UP000184386"/>
    </source>
</evidence>
<dbReference type="OrthoDB" id="2964234at2"/>
<reference evidence="2 3" key="1">
    <citation type="submission" date="2016-11" db="EMBL/GenBank/DDBJ databases">
        <authorList>
            <person name="Jaros S."/>
            <person name="Januszkiewicz K."/>
            <person name="Wedrychowicz H."/>
        </authorList>
    </citation>
    <scope>NUCLEOTIDE SEQUENCE [LARGE SCALE GENOMIC DNA]</scope>
    <source>
        <strain evidence="2 3">DSM 15929</strain>
    </source>
</reference>
<dbReference type="AlphaFoldDB" id="A0A1M7BL18"/>
<feature type="chain" id="PRO_5039163683" description="DUF4352 domain-containing protein" evidence="1">
    <location>
        <begin position="22"/>
        <end position="388"/>
    </location>
</feature>
<dbReference type="Proteomes" id="UP000184386">
    <property type="component" value="Unassembled WGS sequence"/>
</dbReference>
<evidence type="ECO:0008006" key="4">
    <source>
        <dbReference type="Google" id="ProtNLM"/>
    </source>
</evidence>
<dbReference type="RefSeq" id="WP_073280074.1">
    <property type="nucleotide sequence ID" value="NZ_FRAC01000037.1"/>
</dbReference>
<name>A0A1M7BL18_9FIRM</name>
<organism evidence="2 3">
    <name type="scientific">Anaerocolumna jejuensis DSM 15929</name>
    <dbReference type="NCBI Taxonomy" id="1121322"/>
    <lineage>
        <taxon>Bacteria</taxon>
        <taxon>Bacillati</taxon>
        <taxon>Bacillota</taxon>
        <taxon>Clostridia</taxon>
        <taxon>Lachnospirales</taxon>
        <taxon>Lachnospiraceae</taxon>
        <taxon>Anaerocolumna</taxon>
    </lineage>
</organism>
<evidence type="ECO:0000313" key="2">
    <source>
        <dbReference type="EMBL" id="SHL55603.1"/>
    </source>
</evidence>
<dbReference type="PROSITE" id="PS51257">
    <property type="entry name" value="PROKAR_LIPOPROTEIN"/>
    <property type="match status" value="1"/>
</dbReference>
<sequence length="388" mass="44772">MKKLYIVLLFCAVLLTFGACGKKDEIKENATVEPDKEESRQVYSGETTIEAETNTEKGYYLSWYDDTDTLLVGLLPTEFITEYNYPEGTKVKIEAVNDGSVTTISDKDAYKITSIEYVEATPTTTKEKREDTESLEGVAYVEEQVQDNGQTYLVFSLESDPNYYYYGKITNPDVNMENNNYYIYAVYNKDDFRDDKQYCEITSWEDYSYDSSYVDSSTSESETANNTQPQIKEEYDSSFYSEDTGIWLVGNTTSNGKPFVIDGIEELYIKDGYLYFIGRIRNTGDKDYKVFLNVTVKDKDGNVLNDVLKYNNAFTYDNTKELVRDEWGNSLVSDGLKLNYIVPANNSAYFTCFQDINFGTSIDDRIDIRSWNREPYYIYVTISDYKDK</sequence>
<feature type="signal peptide" evidence="1">
    <location>
        <begin position="1"/>
        <end position="21"/>
    </location>
</feature>
<dbReference type="STRING" id="1121322.SAMN02745136_05170"/>
<accession>A0A1M7BL18</accession>
<gene>
    <name evidence="2" type="ORF">SAMN02745136_05170</name>
</gene>
<proteinExistence type="predicted"/>